<comment type="subunit">
    <text evidence="6">Monomer.</text>
</comment>
<feature type="binding site" evidence="17">
    <location>
        <position position="99"/>
    </location>
    <ligand>
        <name>Zn(2+)</name>
        <dbReference type="ChEBI" id="CHEBI:29105"/>
    </ligand>
</feature>
<dbReference type="GO" id="GO:0005975">
    <property type="term" value="P:carbohydrate metabolic process"/>
    <property type="evidence" value="ECO:0007669"/>
    <property type="project" value="InterPro"/>
</dbReference>
<dbReference type="EMBL" id="AFNV02000003">
    <property type="protein sequence ID" value="ERJ20302.1"/>
    <property type="molecule type" value="Genomic_DNA"/>
</dbReference>
<evidence type="ECO:0000313" key="18">
    <source>
        <dbReference type="EMBL" id="ERJ20302.1"/>
    </source>
</evidence>
<name>U2EQG6_9GAMM</name>
<feature type="binding site" evidence="17">
    <location>
        <position position="7"/>
    </location>
    <ligand>
        <name>Mg(2+)</name>
        <dbReference type="ChEBI" id="CHEBI:18420"/>
    </ligand>
</feature>
<dbReference type="Gene3D" id="3.40.50.1000">
    <property type="entry name" value="HAD superfamily/HAD-like"/>
    <property type="match status" value="1"/>
</dbReference>
<dbReference type="NCBIfam" id="NF006506">
    <property type="entry name" value="PRK08942.1"/>
    <property type="match status" value="1"/>
</dbReference>
<evidence type="ECO:0000256" key="4">
    <source>
        <dbReference type="ARBA" id="ARBA00004496"/>
    </source>
</evidence>
<feature type="binding site" evidence="17">
    <location>
        <position position="89"/>
    </location>
    <ligand>
        <name>Zn(2+)</name>
        <dbReference type="ChEBI" id="CHEBI:29105"/>
    </ligand>
</feature>
<organism evidence="18 19">
    <name type="scientific">Salinisphaera shabanensis E1L3A</name>
    <dbReference type="NCBI Taxonomy" id="1033802"/>
    <lineage>
        <taxon>Bacteria</taxon>
        <taxon>Pseudomonadati</taxon>
        <taxon>Pseudomonadota</taxon>
        <taxon>Gammaproteobacteria</taxon>
        <taxon>Salinisphaerales</taxon>
        <taxon>Salinisphaeraceae</taxon>
        <taxon>Salinisphaera</taxon>
    </lineage>
</organism>
<accession>U2EQG6</accession>
<evidence type="ECO:0000256" key="11">
    <source>
        <dbReference type="ARBA" id="ARBA00022842"/>
    </source>
</evidence>
<gene>
    <name evidence="18" type="ORF">SSPSH_000412</name>
</gene>
<keyword evidence="9 14" id="KW-0378">Hydrolase</keyword>
<dbReference type="PANTHER" id="PTHR42891">
    <property type="entry name" value="D-GLYCERO-BETA-D-MANNO-HEPTOSE-1,7-BISPHOSPHATE 7-PHOSPHATASE"/>
    <property type="match status" value="1"/>
</dbReference>
<keyword evidence="10 17" id="KW-0862">Zinc</keyword>
<dbReference type="InterPro" id="IPR036412">
    <property type="entry name" value="HAD-like_sf"/>
</dbReference>
<evidence type="ECO:0000256" key="5">
    <source>
        <dbReference type="ARBA" id="ARBA00004708"/>
    </source>
</evidence>
<evidence type="ECO:0000256" key="7">
    <source>
        <dbReference type="ARBA" id="ARBA00022490"/>
    </source>
</evidence>
<sequence length="186" mass="19926">MKLIILDRDGVINEDSDDYIKSPAEWRAIPGSLEAILKLKNAGFRVVVASNQSGLARGLFDYDTLFAIHDKMTRMLADIGTHLDGIFFCPHGPNEGCACRKPGTGLLDDIGKRFGRSLRNIPFVGDSVTDIEAARAAGATPVLVRTGKPVESGHPDIQGVDVYDDLAAAAGAVIAQDKSRRHKKGG</sequence>
<dbReference type="NCBIfam" id="TIGR01656">
    <property type="entry name" value="Histidinol-ppas"/>
    <property type="match status" value="1"/>
</dbReference>
<feature type="site" description="Stabilizes the phosphoryl group" evidence="16">
    <location>
        <position position="50"/>
    </location>
</feature>
<dbReference type="CDD" id="cd07503">
    <property type="entry name" value="HAD_HisB-N"/>
    <property type="match status" value="1"/>
</dbReference>
<dbReference type="InterPro" id="IPR004446">
    <property type="entry name" value="Heptose_bisP_phosphatase"/>
</dbReference>
<evidence type="ECO:0000256" key="17">
    <source>
        <dbReference type="PIRSR" id="PIRSR004682-4"/>
    </source>
</evidence>
<comment type="catalytic activity">
    <reaction evidence="1">
        <text>D-glycero-beta-D-manno-heptose 1,7-bisphosphate + H2O = D-glycero-beta-D-manno-heptose 1-phosphate + phosphate</text>
        <dbReference type="Rhea" id="RHEA:28518"/>
        <dbReference type="ChEBI" id="CHEBI:15377"/>
        <dbReference type="ChEBI" id="CHEBI:43474"/>
        <dbReference type="ChEBI" id="CHEBI:60208"/>
        <dbReference type="ChEBI" id="CHEBI:61593"/>
        <dbReference type="EC" id="3.1.3.82"/>
    </reaction>
</comment>
<keyword evidence="19" id="KW-1185">Reference proteome</keyword>
<evidence type="ECO:0000256" key="12">
    <source>
        <dbReference type="ARBA" id="ARBA00023277"/>
    </source>
</evidence>
<evidence type="ECO:0000256" key="1">
    <source>
        <dbReference type="ARBA" id="ARBA00001226"/>
    </source>
</evidence>
<evidence type="ECO:0000256" key="3">
    <source>
        <dbReference type="ARBA" id="ARBA00001947"/>
    </source>
</evidence>
<evidence type="ECO:0000256" key="9">
    <source>
        <dbReference type="ARBA" id="ARBA00022801"/>
    </source>
</evidence>
<comment type="similarity">
    <text evidence="13 14">Belongs to the gmhB family.</text>
</comment>
<keyword evidence="12 14" id="KW-0119">Carbohydrate metabolism</keyword>
<evidence type="ECO:0000256" key="16">
    <source>
        <dbReference type="PIRSR" id="PIRSR004682-3"/>
    </source>
</evidence>
<evidence type="ECO:0000256" key="2">
    <source>
        <dbReference type="ARBA" id="ARBA00001946"/>
    </source>
</evidence>
<evidence type="ECO:0000256" key="6">
    <source>
        <dbReference type="ARBA" id="ARBA00011245"/>
    </source>
</evidence>
<comment type="pathway">
    <text evidence="5">Nucleotide-sugar biosynthesis; ADP-L-glycero-beta-D-manno-heptose biosynthesis; ADP-L-glycero-beta-D-manno-heptose from D-glycero-beta-D-manno-heptose 7-phosphate: step 2/4.</text>
</comment>
<evidence type="ECO:0000256" key="10">
    <source>
        <dbReference type="ARBA" id="ARBA00022833"/>
    </source>
</evidence>
<dbReference type="GO" id="GO:0034200">
    <property type="term" value="F:D-glycero-beta-D-manno-heptose 1,7-bisphosphate 7-phosphatase activity"/>
    <property type="evidence" value="ECO:0007669"/>
    <property type="project" value="UniProtKB-EC"/>
</dbReference>
<dbReference type="OrthoDB" id="9788272at2"/>
<dbReference type="Pfam" id="PF13242">
    <property type="entry name" value="Hydrolase_like"/>
    <property type="match status" value="1"/>
</dbReference>
<dbReference type="InterPro" id="IPR023214">
    <property type="entry name" value="HAD_sf"/>
</dbReference>
<comment type="cofactor">
    <cofactor evidence="2 17">
        <name>Mg(2+)</name>
        <dbReference type="ChEBI" id="CHEBI:18420"/>
    </cofactor>
</comment>
<dbReference type="RefSeq" id="WP_006914427.1">
    <property type="nucleotide sequence ID" value="NZ_AFNV02000003.1"/>
</dbReference>
<dbReference type="PANTHER" id="PTHR42891:SF1">
    <property type="entry name" value="D-GLYCERO-BETA-D-MANNO-HEPTOSE-1,7-BISPHOSPHATE 7-PHOSPHATASE"/>
    <property type="match status" value="1"/>
</dbReference>
<evidence type="ECO:0000313" key="19">
    <source>
        <dbReference type="Proteomes" id="UP000006242"/>
    </source>
</evidence>
<evidence type="ECO:0000256" key="15">
    <source>
        <dbReference type="PIRSR" id="PIRSR004682-1"/>
    </source>
</evidence>
<comment type="cofactor">
    <cofactor evidence="3 17">
        <name>Zn(2+)</name>
        <dbReference type="ChEBI" id="CHEBI:29105"/>
    </cofactor>
</comment>
<feature type="binding site" evidence="17">
    <location>
        <position position="126"/>
    </location>
    <ligand>
        <name>Mg(2+)</name>
        <dbReference type="ChEBI" id="CHEBI:18420"/>
    </ligand>
</feature>
<keyword evidence="7 14" id="KW-0963">Cytoplasm</keyword>
<reference evidence="18 19" key="1">
    <citation type="journal article" date="2011" name="J. Bacteriol.">
        <title>Genome sequence of Salinisphaera shabanensis, a gammaproteobacterium from the harsh, variable environment of the brine-seawater interface of the Shaban Deep in the Red Sea.</title>
        <authorList>
            <person name="Antunes A."/>
            <person name="Alam I."/>
            <person name="Bajic V.B."/>
            <person name="Stingl U."/>
        </authorList>
    </citation>
    <scope>NUCLEOTIDE SEQUENCE [LARGE SCALE GENOMIC DNA]</scope>
    <source>
        <strain evidence="18 19">E1L3A</strain>
    </source>
</reference>
<feature type="binding site" evidence="17">
    <location>
        <position position="97"/>
    </location>
    <ligand>
        <name>Zn(2+)</name>
        <dbReference type="ChEBI" id="CHEBI:29105"/>
    </ligand>
</feature>
<feature type="site" description="Stabilizes the phosphoryl group" evidence="16">
    <location>
        <position position="101"/>
    </location>
</feature>
<dbReference type="PIRSF" id="PIRSF004682">
    <property type="entry name" value="GmhB"/>
    <property type="match status" value="1"/>
</dbReference>
<dbReference type="InterPro" id="IPR006543">
    <property type="entry name" value="Histidinol-phos"/>
</dbReference>
<evidence type="ECO:0000256" key="8">
    <source>
        <dbReference type="ARBA" id="ARBA00022723"/>
    </source>
</evidence>
<feature type="binding site" evidence="17">
    <location>
        <position position="9"/>
    </location>
    <ligand>
        <name>Mg(2+)</name>
        <dbReference type="ChEBI" id="CHEBI:18420"/>
    </ligand>
</feature>
<dbReference type="SUPFAM" id="SSF56784">
    <property type="entry name" value="HAD-like"/>
    <property type="match status" value="1"/>
</dbReference>
<keyword evidence="8 17" id="KW-0479">Metal-binding</keyword>
<proteinExistence type="inferred from homology"/>
<comment type="subcellular location">
    <subcellularLocation>
        <location evidence="4 14">Cytoplasm</location>
    </subcellularLocation>
</comment>
<dbReference type="AlphaFoldDB" id="U2EQG6"/>
<feature type="site" description="Contributes to substrate recognition" evidence="16">
    <location>
        <position position="100"/>
    </location>
</feature>
<dbReference type="GO" id="GO:0046872">
    <property type="term" value="F:metal ion binding"/>
    <property type="evidence" value="ECO:0007669"/>
    <property type="project" value="UniProtKB-KW"/>
</dbReference>
<feature type="active site" description="Nucleophile" evidence="15">
    <location>
        <position position="7"/>
    </location>
</feature>
<dbReference type="STRING" id="1033802.SSPSH_000412"/>
<comment type="caution">
    <text evidence="18">The sequence shown here is derived from an EMBL/GenBank/DDBJ whole genome shotgun (WGS) entry which is preliminary data.</text>
</comment>
<evidence type="ECO:0000256" key="14">
    <source>
        <dbReference type="PIRNR" id="PIRNR004682"/>
    </source>
</evidence>
<dbReference type="FunFam" id="3.40.50.1000:FF:000168">
    <property type="entry name" value="D,D-heptose 1,7-bisphosphate phosphatase"/>
    <property type="match status" value="1"/>
</dbReference>
<evidence type="ECO:0000256" key="13">
    <source>
        <dbReference type="ARBA" id="ARBA00061616"/>
    </source>
</evidence>
<dbReference type="Proteomes" id="UP000006242">
    <property type="component" value="Unassembled WGS sequence"/>
</dbReference>
<protein>
    <recommendedName>
        <fullName evidence="14">D,D-heptose 1,7-bisphosphate phosphatase</fullName>
        <ecNumber evidence="14">3.1.3.-</ecNumber>
    </recommendedName>
</protein>
<feature type="active site" description="Proton donor" evidence="15">
    <location>
        <position position="9"/>
    </location>
</feature>
<feature type="binding site" evidence="17">
    <location>
        <position position="91"/>
    </location>
    <ligand>
        <name>Zn(2+)</name>
        <dbReference type="ChEBI" id="CHEBI:29105"/>
    </ligand>
</feature>
<reference evidence="18 19" key="2">
    <citation type="journal article" date="2013" name="PLoS ONE">
        <title>INDIGO - INtegrated Data Warehouse of MIcrobial GenOmes with Examples from the Red Sea Extremophiles.</title>
        <authorList>
            <person name="Alam I."/>
            <person name="Antunes A."/>
            <person name="Kamau A.A."/>
            <person name="Ba Alawi W."/>
            <person name="Kalkatawi M."/>
            <person name="Stingl U."/>
            <person name="Bajic V.B."/>
        </authorList>
    </citation>
    <scope>NUCLEOTIDE SEQUENCE [LARGE SCALE GENOMIC DNA]</scope>
    <source>
        <strain evidence="18 19">E1L3A</strain>
    </source>
</reference>
<dbReference type="NCBIfam" id="TIGR01662">
    <property type="entry name" value="HAD-SF-IIIA"/>
    <property type="match status" value="1"/>
</dbReference>
<keyword evidence="11 17" id="KW-0460">Magnesium</keyword>
<dbReference type="GO" id="GO:0005737">
    <property type="term" value="C:cytoplasm"/>
    <property type="evidence" value="ECO:0007669"/>
    <property type="project" value="UniProtKB-SubCell"/>
</dbReference>
<dbReference type="EC" id="3.1.3.-" evidence="14"/>
<dbReference type="eggNOG" id="COG0241">
    <property type="taxonomic scope" value="Bacteria"/>
</dbReference>
<dbReference type="InterPro" id="IPR006549">
    <property type="entry name" value="HAD-SF_hydro_IIIA"/>
</dbReference>